<keyword evidence="3" id="KW-1185">Reference proteome</keyword>
<protein>
    <recommendedName>
        <fullName evidence="4">Transmembrane protein</fullName>
    </recommendedName>
</protein>
<dbReference type="InterPro" id="IPR045691">
    <property type="entry name" value="DUF6056"/>
</dbReference>
<dbReference type="RefSeq" id="WP_183973039.1">
    <property type="nucleotide sequence ID" value="NZ_JACIBY010000003.1"/>
</dbReference>
<feature type="transmembrane region" description="Helical" evidence="1">
    <location>
        <begin position="381"/>
        <end position="399"/>
    </location>
</feature>
<keyword evidence="1" id="KW-0472">Membrane</keyword>
<evidence type="ECO:0000256" key="1">
    <source>
        <dbReference type="SAM" id="Phobius"/>
    </source>
</evidence>
<dbReference type="Proteomes" id="UP000541352">
    <property type="component" value="Unassembled WGS sequence"/>
</dbReference>
<dbReference type="EMBL" id="JACIBY010000003">
    <property type="protein sequence ID" value="MBB3838026.1"/>
    <property type="molecule type" value="Genomic_DNA"/>
</dbReference>
<keyword evidence="1" id="KW-0812">Transmembrane</keyword>
<gene>
    <name evidence="2" type="ORF">FHS57_002023</name>
</gene>
<comment type="caution">
    <text evidence="2">The sequence shown here is derived from an EMBL/GenBank/DDBJ whole genome shotgun (WGS) entry which is preliminary data.</text>
</comment>
<feature type="transmembrane region" description="Helical" evidence="1">
    <location>
        <begin position="179"/>
        <end position="207"/>
    </location>
</feature>
<feature type="transmembrane region" description="Helical" evidence="1">
    <location>
        <begin position="139"/>
        <end position="159"/>
    </location>
</feature>
<feature type="transmembrane region" description="Helical" evidence="1">
    <location>
        <begin position="12"/>
        <end position="32"/>
    </location>
</feature>
<dbReference type="AlphaFoldDB" id="A0A7W5ZJ05"/>
<feature type="transmembrane region" description="Helical" evidence="1">
    <location>
        <begin position="272"/>
        <end position="293"/>
    </location>
</feature>
<sequence>MLKKLQQPLFQDLFNVGLLAVAIVPLLALSFYNHPSPVDDYCYIDTVFKYGYFEAMNFYYTGWTGRYFGILLNHSNPLVVKWAGGFKLLSFLLVLGLTGSLYALCKELFTKWSRWAILGVTGGIMLLFILKIMSIVEAFYWMAAFVTYTVPNILTLYWLTVMIRMYQQPNGMRQKLTALFAGFLVFAVIGCSETNLTIMVLLVAGWFGYQLVIRRTWDNLAFFMVIVAVFSCYIFFTSPGNVLRMNGNPEGRNFTLSTLQSLKKLAQLSIDWIFRTPLLVFSILWIAVLPRLFDKYTTAIPYFRVPIWIVILTYFGILFVQIFPSYYGIGIEPAPRVINSVYFYFLLGWFYTLSVVLYWLYNNQILGAQHWYLPPSIKAVLALLILVSTLFSSNLRMVYGDWLRGRAAAYDQELKARYAYIESTPGDTVYVSPLQSKPQSIYLDDANPDPKHWWSKCMGGYFGKKAVVLKATP</sequence>
<feature type="transmembrane region" description="Helical" evidence="1">
    <location>
        <begin position="219"/>
        <end position="236"/>
    </location>
</feature>
<evidence type="ECO:0000313" key="3">
    <source>
        <dbReference type="Proteomes" id="UP000541352"/>
    </source>
</evidence>
<organism evidence="2 3">
    <name type="scientific">Runella defluvii</name>
    <dbReference type="NCBI Taxonomy" id="370973"/>
    <lineage>
        <taxon>Bacteria</taxon>
        <taxon>Pseudomonadati</taxon>
        <taxon>Bacteroidota</taxon>
        <taxon>Cytophagia</taxon>
        <taxon>Cytophagales</taxon>
        <taxon>Spirosomataceae</taxon>
        <taxon>Runella</taxon>
    </lineage>
</organism>
<dbReference type="Pfam" id="PF19528">
    <property type="entry name" value="DUF6056"/>
    <property type="match status" value="1"/>
</dbReference>
<feature type="transmembrane region" description="Helical" evidence="1">
    <location>
        <begin position="82"/>
        <end position="103"/>
    </location>
</feature>
<proteinExistence type="predicted"/>
<keyword evidence="1" id="KW-1133">Transmembrane helix</keyword>
<name>A0A7W5ZJ05_9BACT</name>
<feature type="transmembrane region" description="Helical" evidence="1">
    <location>
        <begin position="305"/>
        <end position="329"/>
    </location>
</feature>
<evidence type="ECO:0000313" key="2">
    <source>
        <dbReference type="EMBL" id="MBB3838026.1"/>
    </source>
</evidence>
<evidence type="ECO:0008006" key="4">
    <source>
        <dbReference type="Google" id="ProtNLM"/>
    </source>
</evidence>
<reference evidence="2 3" key="1">
    <citation type="submission" date="2020-08" db="EMBL/GenBank/DDBJ databases">
        <title>Genomic Encyclopedia of Type Strains, Phase IV (KMG-IV): sequencing the most valuable type-strain genomes for metagenomic binning, comparative biology and taxonomic classification.</title>
        <authorList>
            <person name="Goeker M."/>
        </authorList>
    </citation>
    <scope>NUCLEOTIDE SEQUENCE [LARGE SCALE GENOMIC DNA]</scope>
    <source>
        <strain evidence="2 3">DSM 17976</strain>
    </source>
</reference>
<feature type="transmembrane region" description="Helical" evidence="1">
    <location>
        <begin position="341"/>
        <end position="361"/>
    </location>
</feature>
<feature type="transmembrane region" description="Helical" evidence="1">
    <location>
        <begin position="115"/>
        <end position="133"/>
    </location>
</feature>
<accession>A0A7W5ZJ05</accession>